<keyword evidence="2" id="KW-0723">Serine/threonine-protein kinase</keyword>
<dbReference type="Gene3D" id="3.30.200.20">
    <property type="entry name" value="Phosphorylase Kinase, domain 1"/>
    <property type="match status" value="1"/>
</dbReference>
<evidence type="ECO:0000256" key="6">
    <source>
        <dbReference type="ARBA" id="ARBA00022840"/>
    </source>
</evidence>
<dbReference type="GO" id="GO:0005524">
    <property type="term" value="F:ATP binding"/>
    <property type="evidence" value="ECO:0007669"/>
    <property type="project" value="UniProtKB-UniRule"/>
</dbReference>
<feature type="region of interest" description="Disordered" evidence="10">
    <location>
        <begin position="1"/>
        <end position="36"/>
    </location>
</feature>
<evidence type="ECO:0000256" key="1">
    <source>
        <dbReference type="ARBA" id="ARBA00012444"/>
    </source>
</evidence>
<dbReference type="Gene3D" id="1.10.510.10">
    <property type="entry name" value="Transferase(Phosphotransferase) domain 1"/>
    <property type="match status" value="1"/>
</dbReference>
<evidence type="ECO:0000313" key="13">
    <source>
        <dbReference type="Proteomes" id="UP000736335"/>
    </source>
</evidence>
<protein>
    <recommendedName>
        <fullName evidence="1">cAMP-dependent protein kinase</fullName>
        <ecNumber evidence="1">2.7.11.11</ecNumber>
    </recommendedName>
</protein>
<keyword evidence="6 9" id="KW-0067">ATP-binding</keyword>
<evidence type="ECO:0000259" key="11">
    <source>
        <dbReference type="PROSITE" id="PS50011"/>
    </source>
</evidence>
<dbReference type="SMART" id="SM00220">
    <property type="entry name" value="S_TKc"/>
    <property type="match status" value="1"/>
</dbReference>
<proteinExistence type="predicted"/>
<evidence type="ECO:0000256" key="9">
    <source>
        <dbReference type="PROSITE-ProRule" id="PRU10141"/>
    </source>
</evidence>
<comment type="catalytic activity">
    <reaction evidence="7">
        <text>L-threonyl-[protein] + ATP = O-phospho-L-threonyl-[protein] + ADP + H(+)</text>
        <dbReference type="Rhea" id="RHEA:46608"/>
        <dbReference type="Rhea" id="RHEA-COMP:11060"/>
        <dbReference type="Rhea" id="RHEA-COMP:11605"/>
        <dbReference type="ChEBI" id="CHEBI:15378"/>
        <dbReference type="ChEBI" id="CHEBI:30013"/>
        <dbReference type="ChEBI" id="CHEBI:30616"/>
        <dbReference type="ChEBI" id="CHEBI:61977"/>
        <dbReference type="ChEBI" id="CHEBI:456216"/>
        <dbReference type="EC" id="2.7.11.11"/>
    </reaction>
</comment>
<evidence type="ECO:0000256" key="4">
    <source>
        <dbReference type="ARBA" id="ARBA00022741"/>
    </source>
</evidence>
<dbReference type="PROSITE" id="PS50011">
    <property type="entry name" value="PROTEIN_KINASE_DOM"/>
    <property type="match status" value="1"/>
</dbReference>
<dbReference type="PROSITE" id="PS00107">
    <property type="entry name" value="PROTEIN_KINASE_ATP"/>
    <property type="match status" value="1"/>
</dbReference>
<dbReference type="Proteomes" id="UP000736335">
    <property type="component" value="Unassembled WGS sequence"/>
</dbReference>
<evidence type="ECO:0000256" key="5">
    <source>
        <dbReference type="ARBA" id="ARBA00022777"/>
    </source>
</evidence>
<dbReference type="PANTHER" id="PTHR24353:SF147">
    <property type="entry name" value="CGMP-DEPENDENT SERINE_THREONIN PROTEIN KINASE-RELATED"/>
    <property type="match status" value="1"/>
</dbReference>
<feature type="compositionally biased region" description="Basic residues" evidence="10">
    <location>
        <begin position="345"/>
        <end position="357"/>
    </location>
</feature>
<evidence type="ECO:0000256" key="10">
    <source>
        <dbReference type="SAM" id="MobiDB-lite"/>
    </source>
</evidence>
<accession>A0A9P6H6F8</accession>
<dbReference type="Pfam" id="PF00069">
    <property type="entry name" value="Pkinase"/>
    <property type="match status" value="1"/>
</dbReference>
<reference evidence="12" key="1">
    <citation type="journal article" date="2020" name="Nat. Commun.">
        <title>Large-scale genome sequencing of mycorrhizal fungi provides insights into the early evolution of symbiotic traits.</title>
        <authorList>
            <person name="Miyauchi S."/>
            <person name="Kiss E."/>
            <person name="Kuo A."/>
            <person name="Drula E."/>
            <person name="Kohler A."/>
            <person name="Sanchez-Garcia M."/>
            <person name="Morin E."/>
            <person name="Andreopoulos B."/>
            <person name="Barry K.W."/>
            <person name="Bonito G."/>
            <person name="Buee M."/>
            <person name="Carver A."/>
            <person name="Chen C."/>
            <person name="Cichocki N."/>
            <person name="Clum A."/>
            <person name="Culley D."/>
            <person name="Crous P.W."/>
            <person name="Fauchery L."/>
            <person name="Girlanda M."/>
            <person name="Hayes R.D."/>
            <person name="Keri Z."/>
            <person name="LaButti K."/>
            <person name="Lipzen A."/>
            <person name="Lombard V."/>
            <person name="Magnuson J."/>
            <person name="Maillard F."/>
            <person name="Murat C."/>
            <person name="Nolan M."/>
            <person name="Ohm R.A."/>
            <person name="Pangilinan J."/>
            <person name="Pereira M.F."/>
            <person name="Perotto S."/>
            <person name="Peter M."/>
            <person name="Pfister S."/>
            <person name="Riley R."/>
            <person name="Sitrit Y."/>
            <person name="Stielow J.B."/>
            <person name="Szollosi G."/>
            <person name="Zifcakova L."/>
            <person name="Stursova M."/>
            <person name="Spatafora J.W."/>
            <person name="Tedersoo L."/>
            <person name="Vaario L.M."/>
            <person name="Yamada A."/>
            <person name="Yan M."/>
            <person name="Wang P."/>
            <person name="Xu J."/>
            <person name="Bruns T."/>
            <person name="Baldrian P."/>
            <person name="Vilgalys R."/>
            <person name="Dunand C."/>
            <person name="Henrissat B."/>
            <person name="Grigoriev I.V."/>
            <person name="Hibbett D."/>
            <person name="Nagy L.G."/>
            <person name="Martin F.M."/>
        </authorList>
    </citation>
    <scope>NUCLEOTIDE SEQUENCE</scope>
    <source>
        <strain evidence="12">UH-Tt-Lm1</strain>
    </source>
</reference>
<evidence type="ECO:0000256" key="8">
    <source>
        <dbReference type="ARBA" id="ARBA00047454"/>
    </source>
</evidence>
<keyword evidence="4 9" id="KW-0547">Nucleotide-binding</keyword>
<evidence type="ECO:0000256" key="2">
    <source>
        <dbReference type="ARBA" id="ARBA00022527"/>
    </source>
</evidence>
<dbReference type="OrthoDB" id="10252171at2759"/>
<comment type="caution">
    <text evidence="12">The sequence shown here is derived from an EMBL/GenBank/DDBJ whole genome shotgun (WGS) entry which is preliminary data.</text>
</comment>
<keyword evidence="5 12" id="KW-0418">Kinase</keyword>
<feature type="domain" description="Protein kinase" evidence="11">
    <location>
        <begin position="43"/>
        <end position="302"/>
    </location>
</feature>
<gene>
    <name evidence="12" type="ORF">BJ322DRAFT_1083230</name>
</gene>
<comment type="catalytic activity">
    <reaction evidence="8">
        <text>L-seryl-[protein] + ATP = O-phospho-L-seryl-[protein] + ADP + H(+)</text>
        <dbReference type="Rhea" id="RHEA:17989"/>
        <dbReference type="Rhea" id="RHEA-COMP:9863"/>
        <dbReference type="Rhea" id="RHEA-COMP:11604"/>
        <dbReference type="ChEBI" id="CHEBI:15378"/>
        <dbReference type="ChEBI" id="CHEBI:29999"/>
        <dbReference type="ChEBI" id="CHEBI:30616"/>
        <dbReference type="ChEBI" id="CHEBI:83421"/>
        <dbReference type="ChEBI" id="CHEBI:456216"/>
        <dbReference type="EC" id="2.7.11.11"/>
    </reaction>
</comment>
<dbReference type="InterPro" id="IPR017441">
    <property type="entry name" value="Protein_kinase_ATP_BS"/>
</dbReference>
<dbReference type="PANTHER" id="PTHR24353">
    <property type="entry name" value="CYCLIC NUCLEOTIDE-DEPENDENT PROTEIN KINASE"/>
    <property type="match status" value="1"/>
</dbReference>
<dbReference type="InterPro" id="IPR011009">
    <property type="entry name" value="Kinase-like_dom_sf"/>
</dbReference>
<dbReference type="EMBL" id="WIUZ02000016">
    <property type="protein sequence ID" value="KAF9780508.1"/>
    <property type="molecule type" value="Genomic_DNA"/>
</dbReference>
<keyword evidence="3" id="KW-0808">Transferase</keyword>
<evidence type="ECO:0000256" key="3">
    <source>
        <dbReference type="ARBA" id="ARBA00022679"/>
    </source>
</evidence>
<sequence length="393" mass="43840">MEAHPTPPPSPQKPQPDQNPDPNPTAKQESTVEPGQITCPADLVVVRSLGSGAWGRVVMAKIANSTSLVAVKVFHKKEFSLTGEMSQHELNTEKRHLSRLPWSPFLAGAVTGVSDHTNLSLVLELMPHGSFHHLIDRFGPFTPTEACFYYCNLVCAIGFIHSHGLVSRDIKPANFLVGPDGYLVMTDLGIAERARAGGLWQDMGTIEYMAPELIQQGYTVGTTVDWWSSGVVLYEMLTQTMPFKGHSEQLVYHNILMLNYQWPENAGWGNGLKHIISRLFTYDPEDRLGYSGTSQVMEHPWLSHVDWTWMRDRVYEAPWVPGGTEPIGKWHSQAMPTSDSMGGMKVRHPPRHLRHDRRFPDREFIVNDQDSGLGLEDADGSPEPALSAVTDDP</sequence>
<dbReference type="SUPFAM" id="SSF56112">
    <property type="entry name" value="Protein kinase-like (PK-like)"/>
    <property type="match status" value="1"/>
</dbReference>
<keyword evidence="13" id="KW-1185">Reference proteome</keyword>
<organism evidence="12 13">
    <name type="scientific">Thelephora terrestris</name>
    <dbReference type="NCBI Taxonomy" id="56493"/>
    <lineage>
        <taxon>Eukaryota</taxon>
        <taxon>Fungi</taxon>
        <taxon>Dikarya</taxon>
        <taxon>Basidiomycota</taxon>
        <taxon>Agaricomycotina</taxon>
        <taxon>Agaricomycetes</taxon>
        <taxon>Thelephorales</taxon>
        <taxon>Thelephoraceae</taxon>
        <taxon>Thelephora</taxon>
    </lineage>
</organism>
<feature type="binding site" evidence="9">
    <location>
        <position position="72"/>
    </location>
    <ligand>
        <name>ATP</name>
        <dbReference type="ChEBI" id="CHEBI:30616"/>
    </ligand>
</feature>
<dbReference type="EC" id="2.7.11.11" evidence="1"/>
<dbReference type="GO" id="GO:0004691">
    <property type="term" value="F:cAMP-dependent protein kinase activity"/>
    <property type="evidence" value="ECO:0007669"/>
    <property type="project" value="UniProtKB-EC"/>
</dbReference>
<dbReference type="AlphaFoldDB" id="A0A9P6H6F8"/>
<evidence type="ECO:0000313" key="12">
    <source>
        <dbReference type="EMBL" id="KAF9780508.1"/>
    </source>
</evidence>
<evidence type="ECO:0000256" key="7">
    <source>
        <dbReference type="ARBA" id="ARBA00047292"/>
    </source>
</evidence>
<name>A0A9P6H6F8_9AGAM</name>
<dbReference type="InterPro" id="IPR000719">
    <property type="entry name" value="Prot_kinase_dom"/>
</dbReference>
<feature type="region of interest" description="Disordered" evidence="10">
    <location>
        <begin position="334"/>
        <end position="393"/>
    </location>
</feature>
<feature type="compositionally biased region" description="Pro residues" evidence="10">
    <location>
        <begin position="1"/>
        <end position="23"/>
    </location>
</feature>
<reference evidence="12" key="2">
    <citation type="submission" date="2020-11" db="EMBL/GenBank/DDBJ databases">
        <authorList>
            <consortium name="DOE Joint Genome Institute"/>
            <person name="Kuo A."/>
            <person name="Miyauchi S."/>
            <person name="Kiss E."/>
            <person name="Drula E."/>
            <person name="Kohler A."/>
            <person name="Sanchez-Garcia M."/>
            <person name="Andreopoulos B."/>
            <person name="Barry K.W."/>
            <person name="Bonito G."/>
            <person name="Buee M."/>
            <person name="Carver A."/>
            <person name="Chen C."/>
            <person name="Cichocki N."/>
            <person name="Clum A."/>
            <person name="Culley D."/>
            <person name="Crous P.W."/>
            <person name="Fauchery L."/>
            <person name="Girlanda M."/>
            <person name="Hayes R."/>
            <person name="Keri Z."/>
            <person name="Labutti K."/>
            <person name="Lipzen A."/>
            <person name="Lombard V."/>
            <person name="Magnuson J."/>
            <person name="Maillard F."/>
            <person name="Morin E."/>
            <person name="Murat C."/>
            <person name="Nolan M."/>
            <person name="Ohm R."/>
            <person name="Pangilinan J."/>
            <person name="Pereira M."/>
            <person name="Perotto S."/>
            <person name="Peter M."/>
            <person name="Riley R."/>
            <person name="Sitrit Y."/>
            <person name="Stielow B."/>
            <person name="Szollosi G."/>
            <person name="Zifcakova L."/>
            <person name="Stursova M."/>
            <person name="Spatafora J.W."/>
            <person name="Tedersoo L."/>
            <person name="Vaario L.-M."/>
            <person name="Yamada A."/>
            <person name="Yan M."/>
            <person name="Wang P."/>
            <person name="Xu J."/>
            <person name="Bruns T."/>
            <person name="Baldrian P."/>
            <person name="Vilgalys R."/>
            <person name="Henrissat B."/>
            <person name="Grigoriev I.V."/>
            <person name="Hibbett D."/>
            <person name="Nagy L.G."/>
            <person name="Martin F.M."/>
        </authorList>
    </citation>
    <scope>NUCLEOTIDE SEQUENCE</scope>
    <source>
        <strain evidence="12">UH-Tt-Lm1</strain>
    </source>
</reference>